<reference evidence="1 2" key="1">
    <citation type="submission" date="2016-04" db="EMBL/GenBank/DDBJ databases">
        <title>Genome sequence of Methanobrevibacter curvatus DSM 11111.</title>
        <authorList>
            <person name="Poehlein A."/>
            <person name="Seedorf H."/>
            <person name="Daniel R."/>
        </authorList>
    </citation>
    <scope>NUCLEOTIDE SEQUENCE [LARGE SCALE GENOMIC DNA]</scope>
    <source>
        <strain evidence="1 2">DSM 11111</strain>
    </source>
</reference>
<gene>
    <name evidence="1" type="ORF">MBCUR_05310</name>
</gene>
<proteinExistence type="predicted"/>
<name>A0A166CH67_9EURY</name>
<dbReference type="Proteomes" id="UP000077245">
    <property type="component" value="Unassembled WGS sequence"/>
</dbReference>
<evidence type="ECO:0000313" key="1">
    <source>
        <dbReference type="EMBL" id="KZX14307.1"/>
    </source>
</evidence>
<dbReference type="EMBL" id="LWMV01000105">
    <property type="protein sequence ID" value="KZX14307.1"/>
    <property type="molecule type" value="Genomic_DNA"/>
</dbReference>
<dbReference type="STRING" id="49547.MBCUR_05310"/>
<keyword evidence="2" id="KW-1185">Reference proteome</keyword>
<evidence type="ECO:0000313" key="2">
    <source>
        <dbReference type="Proteomes" id="UP000077245"/>
    </source>
</evidence>
<dbReference type="AlphaFoldDB" id="A0A166CH67"/>
<organism evidence="1 2">
    <name type="scientific">Methanobrevibacter curvatus</name>
    <dbReference type="NCBI Taxonomy" id="49547"/>
    <lineage>
        <taxon>Archaea</taxon>
        <taxon>Methanobacteriati</taxon>
        <taxon>Methanobacteriota</taxon>
        <taxon>Methanomada group</taxon>
        <taxon>Methanobacteria</taxon>
        <taxon>Methanobacteriales</taxon>
        <taxon>Methanobacteriaceae</taxon>
        <taxon>Methanobrevibacter</taxon>
    </lineage>
</organism>
<comment type="caution">
    <text evidence="1">The sequence shown here is derived from an EMBL/GenBank/DDBJ whole genome shotgun (WGS) entry which is preliminary data.</text>
</comment>
<dbReference type="PATRIC" id="fig|49547.3.peg.556"/>
<accession>A0A166CH67</accession>
<protein>
    <submittedName>
        <fullName evidence="1">Uncharacterized protein</fullName>
    </submittedName>
</protein>
<sequence>MFIMTTKNEIIINNFKDELIFALSLKLENNLTDECIYQLDYEKQNLESIIDSFSQDEDLSFISECLNLSNKIIKNYYKKKDNETLRKKQFYVTVSQLEFLDSYAEEKNLGGKGRRSLALRNILNEKMKKEV</sequence>